<feature type="compositionally biased region" description="Basic and acidic residues" evidence="1">
    <location>
        <begin position="17"/>
        <end position="29"/>
    </location>
</feature>
<name>A0A117DS77_9DEIO</name>
<evidence type="ECO:0000256" key="1">
    <source>
        <dbReference type="SAM" id="MobiDB-lite"/>
    </source>
</evidence>
<dbReference type="RefSeq" id="WP_058980036.1">
    <property type="nucleotide sequence ID" value="NZ_BCMS01000006.1"/>
</dbReference>
<evidence type="ECO:0000313" key="2">
    <source>
        <dbReference type="EMBL" id="GAQ23895.1"/>
    </source>
</evidence>
<gene>
    <name evidence="2" type="ORF">DEIGR_400028</name>
</gene>
<accession>A0A117DS77</accession>
<feature type="region of interest" description="Disordered" evidence="1">
    <location>
        <begin position="1"/>
        <end position="31"/>
    </location>
</feature>
<sequence>MRFALDRLLPVTGTQPYERKAPRGQDPHVQRVGPALTEPRFSTGFAFIPTIDIPTIDMPGEASGQRELPASTPP</sequence>
<dbReference type="Proteomes" id="UP000056209">
    <property type="component" value="Unassembled WGS sequence"/>
</dbReference>
<evidence type="ECO:0000313" key="3">
    <source>
        <dbReference type="Proteomes" id="UP000056209"/>
    </source>
</evidence>
<reference evidence="3" key="1">
    <citation type="submission" date="2015-11" db="EMBL/GenBank/DDBJ databases">
        <title>Draft Genome Sequence of the Radioresistant Bacterium Deinococcus grandis, Isolated from Freshwater Fish in Japan.</title>
        <authorList>
            <person name="Satoh K."/>
            <person name="Onodera T."/>
            <person name="Omoso K."/>
            <person name="Takeda-Yano K."/>
            <person name="Katayama T."/>
            <person name="Oono Y."/>
            <person name="Narumi I."/>
        </authorList>
    </citation>
    <scope>NUCLEOTIDE SEQUENCE [LARGE SCALE GENOMIC DNA]</scope>
    <source>
        <strain evidence="3">ATCC 43672</strain>
    </source>
</reference>
<organism evidence="2 3">
    <name type="scientific">Deinococcus grandis</name>
    <dbReference type="NCBI Taxonomy" id="57498"/>
    <lineage>
        <taxon>Bacteria</taxon>
        <taxon>Thermotogati</taxon>
        <taxon>Deinococcota</taxon>
        <taxon>Deinococci</taxon>
        <taxon>Deinococcales</taxon>
        <taxon>Deinococcaceae</taxon>
        <taxon>Deinococcus</taxon>
    </lineage>
</organism>
<dbReference type="EMBL" id="BCMS01000006">
    <property type="protein sequence ID" value="GAQ23895.1"/>
    <property type="molecule type" value="Genomic_DNA"/>
</dbReference>
<proteinExistence type="predicted"/>
<protein>
    <submittedName>
        <fullName evidence="2">Probable thioredoxin</fullName>
    </submittedName>
</protein>
<keyword evidence="3" id="KW-1185">Reference proteome</keyword>
<comment type="caution">
    <text evidence="2">The sequence shown here is derived from an EMBL/GenBank/DDBJ whole genome shotgun (WGS) entry which is preliminary data.</text>
</comment>
<dbReference type="AlphaFoldDB" id="A0A117DS77"/>